<dbReference type="EMBL" id="KZ305113">
    <property type="protein sequence ID" value="PIA26213.1"/>
    <property type="molecule type" value="Genomic_DNA"/>
</dbReference>
<dbReference type="Proteomes" id="UP000230069">
    <property type="component" value="Unassembled WGS sequence"/>
</dbReference>
<organism evidence="1 2">
    <name type="scientific">Aquilegia coerulea</name>
    <name type="common">Rocky mountain columbine</name>
    <dbReference type="NCBI Taxonomy" id="218851"/>
    <lineage>
        <taxon>Eukaryota</taxon>
        <taxon>Viridiplantae</taxon>
        <taxon>Streptophyta</taxon>
        <taxon>Embryophyta</taxon>
        <taxon>Tracheophyta</taxon>
        <taxon>Spermatophyta</taxon>
        <taxon>Magnoliopsida</taxon>
        <taxon>Ranunculales</taxon>
        <taxon>Ranunculaceae</taxon>
        <taxon>Thalictroideae</taxon>
        <taxon>Aquilegia</taxon>
    </lineage>
</organism>
<gene>
    <name evidence="1" type="ORF">AQUCO_09600042v1</name>
</gene>
<proteinExistence type="predicted"/>
<reference evidence="1 2" key="1">
    <citation type="submission" date="2017-09" db="EMBL/GenBank/DDBJ databases">
        <title>WGS assembly of Aquilegia coerulea Goldsmith.</title>
        <authorList>
            <person name="Hodges S."/>
            <person name="Kramer E."/>
            <person name="Nordborg M."/>
            <person name="Tomkins J."/>
            <person name="Borevitz J."/>
            <person name="Derieg N."/>
            <person name="Yan J."/>
            <person name="Mihaltcheva S."/>
            <person name="Hayes R.D."/>
            <person name="Rokhsar D."/>
        </authorList>
    </citation>
    <scope>NUCLEOTIDE SEQUENCE [LARGE SCALE GENOMIC DNA]</scope>
    <source>
        <strain evidence="2">cv. Goldsmith</strain>
    </source>
</reference>
<accession>A0A2G5C4L2</accession>
<protein>
    <submittedName>
        <fullName evidence="1">Uncharacterized protein</fullName>
    </submittedName>
</protein>
<sequence>MKPVESWSGEAGLKQQTQKVILLYQRKGLSESLDMVGWISDSCILVELGGIQLVRQIMFQDLVGERRLLELLKGLHSKLLCSVALGPVKESLRCFELRQLLAELLELLVGIISRDDSKSAIFPLLGVGLSGF</sequence>
<dbReference type="InParanoid" id="A0A2G5C4L2"/>
<evidence type="ECO:0000313" key="1">
    <source>
        <dbReference type="EMBL" id="PIA26213.1"/>
    </source>
</evidence>
<name>A0A2G5C4L2_AQUCA</name>
<keyword evidence="2" id="KW-1185">Reference proteome</keyword>
<evidence type="ECO:0000313" key="2">
    <source>
        <dbReference type="Proteomes" id="UP000230069"/>
    </source>
</evidence>
<dbReference type="AlphaFoldDB" id="A0A2G5C4L2"/>